<proteinExistence type="predicted"/>
<sequence>MILKKLAISALATGALVIGSGAQAATYQFGQLLSGGGPASVHLADLDINDLGGGHWSFSLYNVDLSVFGSKAFIGSLAVDGITPSSVTTVAGGGVSSVGISPGGGPGGSFDFRYDTASGSDRLTTAESVSWDAFGLGSSPLPSNGDLALHVQSTIFTDNSAWYVSPVPEPETYGMLLAGLGLLGFMARRRKESAI</sequence>
<dbReference type="NCBIfam" id="NF038126">
    <property type="entry name" value="PEP_CTERM_FxDxF"/>
    <property type="match status" value="1"/>
</dbReference>
<feature type="chain" id="PRO_5015507997" evidence="1">
    <location>
        <begin position="25"/>
        <end position="195"/>
    </location>
</feature>
<evidence type="ECO:0000256" key="1">
    <source>
        <dbReference type="SAM" id="SignalP"/>
    </source>
</evidence>
<feature type="signal peptide" evidence="1">
    <location>
        <begin position="1"/>
        <end position="24"/>
    </location>
</feature>
<reference evidence="3 4" key="1">
    <citation type="submission" date="2018-04" db="EMBL/GenBank/DDBJ databases">
        <title>Active sludge and wastewater microbial communities from Klosterneuburg, Austria.</title>
        <authorList>
            <person name="Wagner M."/>
        </authorList>
    </citation>
    <scope>NUCLEOTIDE SEQUENCE [LARGE SCALE GENOMIC DNA]</scope>
    <source>
        <strain evidence="3 4">Nm49</strain>
    </source>
</reference>
<keyword evidence="1" id="KW-0732">Signal</keyword>
<gene>
    <name evidence="3" type="ORF">C8R26_1573</name>
</gene>
<dbReference type="Pfam" id="PF07589">
    <property type="entry name" value="PEP-CTERM"/>
    <property type="match status" value="1"/>
</dbReference>
<evidence type="ECO:0000313" key="4">
    <source>
        <dbReference type="Proteomes" id="UP000244128"/>
    </source>
</evidence>
<dbReference type="Proteomes" id="UP000244128">
    <property type="component" value="Unassembled WGS sequence"/>
</dbReference>
<name>A0A2T5H0P0_9PROT</name>
<dbReference type="NCBIfam" id="TIGR02595">
    <property type="entry name" value="PEP_CTERM"/>
    <property type="match status" value="1"/>
</dbReference>
<accession>A0A2T5H0P0</accession>
<protein>
    <submittedName>
        <fullName evidence="3">Putative secreted protein with PEP-CTERM sorting signal</fullName>
    </submittedName>
</protein>
<evidence type="ECO:0000313" key="3">
    <source>
        <dbReference type="EMBL" id="PTQ65148.1"/>
    </source>
</evidence>
<dbReference type="AlphaFoldDB" id="A0A2T5H0P0"/>
<feature type="domain" description="Ice-binding protein C-terminal" evidence="2">
    <location>
        <begin position="166"/>
        <end position="190"/>
    </location>
</feature>
<organism evidence="3 4">
    <name type="scientific">Nitrosomonas oligotropha</name>
    <dbReference type="NCBI Taxonomy" id="42354"/>
    <lineage>
        <taxon>Bacteria</taxon>
        <taxon>Pseudomonadati</taxon>
        <taxon>Pseudomonadota</taxon>
        <taxon>Betaproteobacteria</taxon>
        <taxon>Nitrosomonadales</taxon>
        <taxon>Nitrosomonadaceae</taxon>
        <taxon>Nitrosomonas</taxon>
    </lineage>
</organism>
<comment type="caution">
    <text evidence="3">The sequence shown here is derived from an EMBL/GenBank/DDBJ whole genome shotgun (WGS) entry which is preliminary data.</text>
</comment>
<dbReference type="InterPro" id="IPR013424">
    <property type="entry name" value="Ice-binding_C"/>
</dbReference>
<dbReference type="RefSeq" id="WP_107804562.1">
    <property type="nucleotide sequence ID" value="NZ_QAOI01000057.1"/>
</dbReference>
<evidence type="ECO:0000259" key="2">
    <source>
        <dbReference type="Pfam" id="PF07589"/>
    </source>
</evidence>
<dbReference type="EMBL" id="QAOI01000057">
    <property type="protein sequence ID" value="PTQ65148.1"/>
    <property type="molecule type" value="Genomic_DNA"/>
</dbReference>